<sequence>MCGRPSLLGKWPMYRSICLPLVLLSTAAAGIAQTAPTPGTALPRTATPARTAATPVATTPGAAAPAAPTAVPLPAPVLAAEWKRKQAEELLAFVDGIDAEGLDPSDYNPDRLRRAIDDKSDDLSAIATDTFLKVAGDLMFGHVRGAARIDWFVQDDSWTVYDQQNLLTRATAGETVSDTLRSLLPTHPQYAALKAALAKNEGLARDKIRTNLDRWRWLPRDLGQKYVIVNVPAYTVALVEGGRTLDRRRAVAGAIKTPTPSLNATITGAIFNPWWEVPTSISREVSGKKGYVSVKLPGGGVRYRQPPGPSNALGRVKLVMGNPHAIYLHDTNAKNLFNKQARAYSHGCIRTEDAVGFAATLLDGTDWSRDKVAATVKSGKTVQANVATPIPVYIVYFSVAATDEGDLARYDDMYTRDAKVLAALNDRPTAASLASN</sequence>
<reference evidence="10 11" key="1">
    <citation type="submission" date="2018-03" db="EMBL/GenBank/DDBJ databases">
        <title>The draft genome of Sphingosinicella sp. GL-C-18.</title>
        <authorList>
            <person name="Liu L."/>
            <person name="Li L."/>
            <person name="Liang L."/>
            <person name="Zhang X."/>
            <person name="Wang T."/>
        </authorList>
    </citation>
    <scope>NUCLEOTIDE SEQUENCE [LARGE SCALE GENOMIC DNA]</scope>
    <source>
        <strain evidence="10 11">GL-C-18</strain>
    </source>
</reference>
<dbReference type="GO" id="GO:0004180">
    <property type="term" value="F:carboxypeptidase activity"/>
    <property type="evidence" value="ECO:0007669"/>
    <property type="project" value="UniProtKB-ARBA"/>
</dbReference>
<dbReference type="InterPro" id="IPR052905">
    <property type="entry name" value="LD-transpeptidase_YkuD-like"/>
</dbReference>
<feature type="chain" id="PRO_5015129493" evidence="8">
    <location>
        <begin position="35"/>
        <end position="436"/>
    </location>
</feature>
<protein>
    <submittedName>
        <fullName evidence="10">L,D-transpeptidase</fullName>
    </submittedName>
</protein>
<evidence type="ECO:0000256" key="4">
    <source>
        <dbReference type="ARBA" id="ARBA00022960"/>
    </source>
</evidence>
<keyword evidence="5 7" id="KW-0573">Peptidoglycan synthesis</keyword>
<dbReference type="InterPro" id="IPR038063">
    <property type="entry name" value="Transpep_catalytic_dom"/>
</dbReference>
<proteinExistence type="inferred from homology"/>
<dbReference type="InterPro" id="IPR005490">
    <property type="entry name" value="LD_TPept_cat_dom"/>
</dbReference>
<evidence type="ECO:0000313" key="11">
    <source>
        <dbReference type="Proteomes" id="UP000241167"/>
    </source>
</evidence>
<feature type="signal peptide" evidence="8">
    <location>
        <begin position="1"/>
        <end position="34"/>
    </location>
</feature>
<dbReference type="GO" id="GO:0009252">
    <property type="term" value="P:peptidoglycan biosynthetic process"/>
    <property type="evidence" value="ECO:0007669"/>
    <property type="project" value="UniProtKB-UniPathway"/>
</dbReference>
<keyword evidence="6 7" id="KW-0961">Cell wall biogenesis/degradation</keyword>
<evidence type="ECO:0000256" key="8">
    <source>
        <dbReference type="SAM" id="SignalP"/>
    </source>
</evidence>
<evidence type="ECO:0000256" key="3">
    <source>
        <dbReference type="ARBA" id="ARBA00022679"/>
    </source>
</evidence>
<keyword evidence="8" id="KW-0732">Signal</keyword>
<dbReference type="EMBL" id="PXYI01000001">
    <property type="protein sequence ID" value="PSJ43000.1"/>
    <property type="molecule type" value="Genomic_DNA"/>
</dbReference>
<gene>
    <name evidence="10" type="ORF">C7I55_00905</name>
</gene>
<accession>A0A2P7QYF9</accession>
<dbReference type="GO" id="GO:0071555">
    <property type="term" value="P:cell wall organization"/>
    <property type="evidence" value="ECO:0007669"/>
    <property type="project" value="UniProtKB-UniRule"/>
</dbReference>
<dbReference type="GO" id="GO:0008360">
    <property type="term" value="P:regulation of cell shape"/>
    <property type="evidence" value="ECO:0007669"/>
    <property type="project" value="UniProtKB-UniRule"/>
</dbReference>
<keyword evidence="3" id="KW-0808">Transferase</keyword>
<name>A0A2P7QYF9_9SPHN</name>
<dbReference type="CDD" id="cd16913">
    <property type="entry name" value="YkuD_like"/>
    <property type="match status" value="1"/>
</dbReference>
<dbReference type="SUPFAM" id="SSF141523">
    <property type="entry name" value="L,D-transpeptidase catalytic domain-like"/>
    <property type="match status" value="1"/>
</dbReference>
<feature type="active site" description="Nucleophile" evidence="7">
    <location>
        <position position="348"/>
    </location>
</feature>
<dbReference type="GO" id="GO:0016740">
    <property type="term" value="F:transferase activity"/>
    <property type="evidence" value="ECO:0007669"/>
    <property type="project" value="UniProtKB-KW"/>
</dbReference>
<dbReference type="Pfam" id="PF03734">
    <property type="entry name" value="YkuD"/>
    <property type="match status" value="1"/>
</dbReference>
<feature type="domain" description="L,D-TPase catalytic" evidence="9">
    <location>
        <begin position="225"/>
        <end position="375"/>
    </location>
</feature>
<dbReference type="AlphaFoldDB" id="A0A2P7QYF9"/>
<evidence type="ECO:0000256" key="2">
    <source>
        <dbReference type="ARBA" id="ARBA00005992"/>
    </source>
</evidence>
<comment type="pathway">
    <text evidence="1 7">Cell wall biogenesis; peptidoglycan biosynthesis.</text>
</comment>
<evidence type="ECO:0000256" key="5">
    <source>
        <dbReference type="ARBA" id="ARBA00022984"/>
    </source>
</evidence>
<comment type="similarity">
    <text evidence="2">Belongs to the YkuD family.</text>
</comment>
<evidence type="ECO:0000313" key="10">
    <source>
        <dbReference type="EMBL" id="PSJ43000.1"/>
    </source>
</evidence>
<evidence type="ECO:0000256" key="7">
    <source>
        <dbReference type="PROSITE-ProRule" id="PRU01373"/>
    </source>
</evidence>
<evidence type="ECO:0000256" key="6">
    <source>
        <dbReference type="ARBA" id="ARBA00023316"/>
    </source>
</evidence>
<keyword evidence="4 7" id="KW-0133">Cell shape</keyword>
<comment type="caution">
    <text evidence="10">The sequence shown here is derived from an EMBL/GenBank/DDBJ whole genome shotgun (WGS) entry which is preliminary data.</text>
</comment>
<organism evidence="10 11">
    <name type="scientific">Allosphingosinicella deserti</name>
    <dbReference type="NCBI Taxonomy" id="2116704"/>
    <lineage>
        <taxon>Bacteria</taxon>
        <taxon>Pseudomonadati</taxon>
        <taxon>Pseudomonadota</taxon>
        <taxon>Alphaproteobacteria</taxon>
        <taxon>Sphingomonadales</taxon>
        <taxon>Sphingomonadaceae</taxon>
        <taxon>Allosphingosinicella</taxon>
    </lineage>
</organism>
<dbReference type="PANTHER" id="PTHR41533">
    <property type="entry name" value="L,D-TRANSPEPTIDASE HI_1667-RELATED"/>
    <property type="match status" value="1"/>
</dbReference>
<dbReference type="InterPro" id="IPR045380">
    <property type="entry name" value="LD_TPept_scaffold_dom"/>
</dbReference>
<dbReference type="PANTHER" id="PTHR41533:SF2">
    <property type="entry name" value="BLR7131 PROTEIN"/>
    <property type="match status" value="1"/>
</dbReference>
<evidence type="ECO:0000256" key="1">
    <source>
        <dbReference type="ARBA" id="ARBA00004752"/>
    </source>
</evidence>
<dbReference type="PROSITE" id="PS52029">
    <property type="entry name" value="LD_TPASE"/>
    <property type="match status" value="1"/>
</dbReference>
<dbReference type="Gene3D" id="2.40.440.10">
    <property type="entry name" value="L,D-transpeptidase catalytic domain-like"/>
    <property type="match status" value="1"/>
</dbReference>
<dbReference type="Proteomes" id="UP000241167">
    <property type="component" value="Unassembled WGS sequence"/>
</dbReference>
<feature type="active site" description="Proton donor/acceptor" evidence="7">
    <location>
        <position position="329"/>
    </location>
</feature>
<keyword evidence="11" id="KW-1185">Reference proteome</keyword>
<evidence type="ECO:0000259" key="9">
    <source>
        <dbReference type="PROSITE" id="PS52029"/>
    </source>
</evidence>
<dbReference type="Pfam" id="PF20142">
    <property type="entry name" value="Scaffold"/>
    <property type="match status" value="1"/>
</dbReference>
<dbReference type="UniPathway" id="UPA00219"/>